<reference evidence="1 2" key="1">
    <citation type="submission" date="2023-07" db="EMBL/GenBank/DDBJ databases">
        <title>Sequencing the genomes of 1000 actinobacteria strains.</title>
        <authorList>
            <person name="Klenk H.-P."/>
        </authorList>
    </citation>
    <scope>NUCLEOTIDE SEQUENCE [LARGE SCALE GENOMIC DNA]</scope>
    <source>
        <strain evidence="1 2">DSM 14555</strain>
    </source>
</reference>
<evidence type="ECO:0000313" key="1">
    <source>
        <dbReference type="EMBL" id="MDR6270875.1"/>
    </source>
</evidence>
<gene>
    <name evidence="1" type="ORF">JOE69_003113</name>
</gene>
<organism evidence="1 2">
    <name type="scientific">Arthrobacter russicus</name>
    <dbReference type="NCBI Taxonomy" id="172040"/>
    <lineage>
        <taxon>Bacteria</taxon>
        <taxon>Bacillati</taxon>
        <taxon>Actinomycetota</taxon>
        <taxon>Actinomycetes</taxon>
        <taxon>Micrococcales</taxon>
        <taxon>Micrococcaceae</taxon>
        <taxon>Arthrobacter</taxon>
    </lineage>
</organism>
<comment type="caution">
    <text evidence="1">The sequence shown here is derived from an EMBL/GenBank/DDBJ whole genome shotgun (WGS) entry which is preliminary data.</text>
</comment>
<dbReference type="Proteomes" id="UP001185069">
    <property type="component" value="Unassembled WGS sequence"/>
</dbReference>
<keyword evidence="2" id="KW-1185">Reference proteome</keyword>
<name>A0ABU1JEN2_9MICC</name>
<evidence type="ECO:0000313" key="2">
    <source>
        <dbReference type="Proteomes" id="UP001185069"/>
    </source>
</evidence>
<protein>
    <submittedName>
        <fullName evidence="1">Uncharacterized protein</fullName>
    </submittedName>
</protein>
<dbReference type="EMBL" id="JAVDQF010000001">
    <property type="protein sequence ID" value="MDR6270875.1"/>
    <property type="molecule type" value="Genomic_DNA"/>
</dbReference>
<sequence length="115" mass="12626">MGSVTAVLPDPAGNPLPNYVASNPEFFTPLGCAEGWMAFELNDRGSAALGVSPGQNSYNYFARKKGEKYEFAMLSLQKYNRNTPSDLQIQLMEEQFTRIGIPAQLREALIGNPPV</sequence>
<proteinExistence type="predicted"/>
<dbReference type="RefSeq" id="WP_309800225.1">
    <property type="nucleotide sequence ID" value="NZ_BAAAHY010000006.1"/>
</dbReference>
<accession>A0ABU1JEN2</accession>